<reference evidence="1" key="1">
    <citation type="submission" date="2021-02" db="EMBL/GenBank/DDBJ databases">
        <authorList>
            <person name="Steward A R."/>
        </authorList>
    </citation>
    <scope>NUCLEOTIDE SEQUENCE</scope>
</reference>
<accession>A0A821SVR2</accession>
<evidence type="ECO:0000313" key="1">
    <source>
        <dbReference type="EMBL" id="CAF4866158.1"/>
    </source>
</evidence>
<dbReference type="AlphaFoldDB" id="A0A821SVR2"/>
<dbReference type="Proteomes" id="UP000663880">
    <property type="component" value="Unassembled WGS sequence"/>
</dbReference>
<dbReference type="EMBL" id="CAJOBZ010000021">
    <property type="protein sequence ID" value="CAF4866158.1"/>
    <property type="molecule type" value="Genomic_DNA"/>
</dbReference>
<dbReference type="OrthoDB" id="1478556at2759"/>
<name>A0A821SVR2_9NEOP</name>
<evidence type="ECO:0000313" key="2">
    <source>
        <dbReference type="Proteomes" id="UP000663880"/>
    </source>
</evidence>
<organism evidence="1 2">
    <name type="scientific">Pieris macdunnoughi</name>
    <dbReference type="NCBI Taxonomy" id="345717"/>
    <lineage>
        <taxon>Eukaryota</taxon>
        <taxon>Metazoa</taxon>
        <taxon>Ecdysozoa</taxon>
        <taxon>Arthropoda</taxon>
        <taxon>Hexapoda</taxon>
        <taxon>Insecta</taxon>
        <taxon>Pterygota</taxon>
        <taxon>Neoptera</taxon>
        <taxon>Endopterygota</taxon>
        <taxon>Lepidoptera</taxon>
        <taxon>Glossata</taxon>
        <taxon>Ditrysia</taxon>
        <taxon>Papilionoidea</taxon>
        <taxon>Pieridae</taxon>
        <taxon>Pierinae</taxon>
        <taxon>Pieris</taxon>
    </lineage>
</organism>
<keyword evidence="2" id="KW-1185">Reference proteome</keyword>
<sequence>MMSAVLREIVIKGALEKKEEREYREVCPKHEHFELLDWELNLPLERRIRYEEMASSGLNGLYRPRSALARAMYEKHRNDRYLQEFDQNEVSLLNLVAFHER</sequence>
<comment type="caution">
    <text evidence="1">The sequence shown here is derived from an EMBL/GenBank/DDBJ whole genome shotgun (WGS) entry which is preliminary data.</text>
</comment>
<protein>
    <submittedName>
        <fullName evidence="1">Uncharacterized protein</fullName>
    </submittedName>
</protein>
<gene>
    <name evidence="1" type="ORF">PMACD_LOCUS8346</name>
</gene>
<proteinExistence type="predicted"/>